<dbReference type="Proteomes" id="UP001159427">
    <property type="component" value="Unassembled WGS sequence"/>
</dbReference>
<keyword evidence="1" id="KW-0479">Metal-binding</keyword>
<feature type="non-terminal residue" evidence="3">
    <location>
        <position position="310"/>
    </location>
</feature>
<protein>
    <recommendedName>
        <fullName evidence="2">SWIM-type domain-containing protein</fullName>
    </recommendedName>
</protein>
<sequence length="310" mass="34555">KSLQGFPSQLDTRAVGNYLLGEGFTQDQVVKYKTNRAWDHKRGIHSVRFNQLPGLDGVCAVKAFCNPSFSTNADDVKSVHVVLTDNGKPCFGHCTCTVGLRKDCAHVGALLYVLCEIVAEGLTELPADPACTDIPCPWAEPKGSHCDPKFAEDINIYKAKFGKEPPKKKFKPSPSVAERKYSFTFEEDKDFERKIKLKNDLLIANERSSLSPVFHLITGKLPNELESVQQSSQELSHEMQDIDLAHASEVEVEATHKSSAIDSIISPPKQQPVSLTEIKDRAERIKKKLFITKEEVESVERGTREQSNCQ</sequence>
<keyword evidence="1" id="KW-0862">Zinc</keyword>
<proteinExistence type="predicted"/>
<evidence type="ECO:0000313" key="4">
    <source>
        <dbReference type="Proteomes" id="UP001159427"/>
    </source>
</evidence>
<organism evidence="3 4">
    <name type="scientific">Porites evermanni</name>
    <dbReference type="NCBI Taxonomy" id="104178"/>
    <lineage>
        <taxon>Eukaryota</taxon>
        <taxon>Metazoa</taxon>
        <taxon>Cnidaria</taxon>
        <taxon>Anthozoa</taxon>
        <taxon>Hexacorallia</taxon>
        <taxon>Scleractinia</taxon>
        <taxon>Fungiina</taxon>
        <taxon>Poritidae</taxon>
        <taxon>Porites</taxon>
    </lineage>
</organism>
<accession>A0ABN8LBY2</accession>
<feature type="non-terminal residue" evidence="3">
    <location>
        <position position="1"/>
    </location>
</feature>
<dbReference type="PANTHER" id="PTHR47526:SF3">
    <property type="entry name" value="PHD-TYPE DOMAIN-CONTAINING PROTEIN"/>
    <property type="match status" value="1"/>
</dbReference>
<dbReference type="InterPro" id="IPR007527">
    <property type="entry name" value="Znf_SWIM"/>
</dbReference>
<evidence type="ECO:0000313" key="3">
    <source>
        <dbReference type="EMBL" id="CAH3014581.1"/>
    </source>
</evidence>
<keyword evidence="4" id="KW-1185">Reference proteome</keyword>
<reference evidence="3 4" key="1">
    <citation type="submission" date="2022-05" db="EMBL/GenBank/DDBJ databases">
        <authorList>
            <consortium name="Genoscope - CEA"/>
            <person name="William W."/>
        </authorList>
    </citation>
    <scope>NUCLEOTIDE SEQUENCE [LARGE SCALE GENOMIC DNA]</scope>
</reference>
<feature type="domain" description="SWIM-type" evidence="2">
    <location>
        <begin position="79"/>
        <end position="115"/>
    </location>
</feature>
<evidence type="ECO:0000259" key="2">
    <source>
        <dbReference type="PROSITE" id="PS50966"/>
    </source>
</evidence>
<name>A0ABN8LBY2_9CNID</name>
<dbReference type="PROSITE" id="PS50966">
    <property type="entry name" value="ZF_SWIM"/>
    <property type="match status" value="1"/>
</dbReference>
<keyword evidence="1" id="KW-0863">Zinc-finger</keyword>
<evidence type="ECO:0000256" key="1">
    <source>
        <dbReference type="PROSITE-ProRule" id="PRU00325"/>
    </source>
</evidence>
<comment type="caution">
    <text evidence="3">The sequence shown here is derived from an EMBL/GenBank/DDBJ whole genome shotgun (WGS) entry which is preliminary data.</text>
</comment>
<dbReference type="EMBL" id="CALNXI010000011">
    <property type="protein sequence ID" value="CAH3014581.1"/>
    <property type="molecule type" value="Genomic_DNA"/>
</dbReference>
<gene>
    <name evidence="3" type="ORF">PEVE_00001793</name>
</gene>
<dbReference type="PANTHER" id="PTHR47526">
    <property type="entry name" value="ATP-DEPENDENT DNA HELICASE"/>
    <property type="match status" value="1"/>
</dbReference>